<name>A0A381Q019_9ZZZZ</name>
<dbReference type="EMBL" id="UINC01001147">
    <property type="protein sequence ID" value="SUZ72224.1"/>
    <property type="molecule type" value="Genomic_DNA"/>
</dbReference>
<feature type="domain" description="VWFA" evidence="3">
    <location>
        <begin position="95"/>
        <end position="201"/>
    </location>
</feature>
<evidence type="ECO:0000313" key="4">
    <source>
        <dbReference type="EMBL" id="SUZ72224.1"/>
    </source>
</evidence>
<dbReference type="InterPro" id="IPR002035">
    <property type="entry name" value="VWF_A"/>
</dbReference>
<feature type="transmembrane region" description="Helical" evidence="2">
    <location>
        <begin position="7"/>
        <end position="27"/>
    </location>
</feature>
<dbReference type="Gene3D" id="1.25.40.10">
    <property type="entry name" value="Tetratricopeptide repeat domain"/>
    <property type="match status" value="1"/>
</dbReference>
<dbReference type="AlphaFoldDB" id="A0A381Q019"/>
<feature type="transmembrane region" description="Helical" evidence="2">
    <location>
        <begin position="59"/>
        <end position="80"/>
    </location>
</feature>
<dbReference type="Gene3D" id="3.40.50.410">
    <property type="entry name" value="von Willebrand factor, type A domain"/>
    <property type="match status" value="1"/>
</dbReference>
<feature type="compositionally biased region" description="Low complexity" evidence="1">
    <location>
        <begin position="463"/>
        <end position="472"/>
    </location>
</feature>
<feature type="compositionally biased region" description="Basic and acidic residues" evidence="1">
    <location>
        <begin position="515"/>
        <end position="561"/>
    </location>
</feature>
<dbReference type="PROSITE" id="PS50005">
    <property type="entry name" value="TPR"/>
    <property type="match status" value="1"/>
</dbReference>
<proteinExistence type="predicted"/>
<keyword evidence="2" id="KW-0472">Membrane</keyword>
<dbReference type="InterPro" id="IPR011990">
    <property type="entry name" value="TPR-like_helical_dom_sf"/>
</dbReference>
<sequence length="610" mass="68232">MLSEFQFLRPLWLIAIPVLWWMVFRFLGRWWSKGDWQDVVEPHLLSFLATTPATQKRSLLPWIICLVGTILLLALSGPVWQKNLQPLLQKSLARVLVLDLSYSMLATDIKPTRFERARFKLKDLLGHFVEGETALIVYAGDAFVISPLTHDPVTIASLLTGLHPNIMPLPGSRSDLAIELAADLLSRRNGGTGHIIWVTDGIEVQDIPAAENAVGLNRLSILAVGTESGSPIPLSGGGFLKDKKGGIVIPKLYLKPLQKLAAQTHGAFTKLSPDDRDVEQIIAAETAADDFVEDKQQRTSDKWNEEGPWLLLLVLPMAALLFRRGLLFSIGFAVLLGVTARPSSALAFGWDDLWLRPDQQAAKLFQQGETKQAAELFESSEWKGAAAYRSGDYEKAIEHFSQQNHSRANFNSGNALAFAGRLQESLEAFERVLADSPQDVDAQYNHDLIEKLLKEQQKKKQQQEGQQGANQKNKQDQQDGSSQTQEKQNAQSAQDSSGDNAGTSDQQTAEGVKNNAEKESTAEKNNEKFDEEKTESPNNEEGQKKIDGSAEKENAKNKKQDSTPVDLAKQQFLEQWLRKIPDDPGRLLRNKMEREFQRRGKQNFTNEQYW</sequence>
<dbReference type="SUPFAM" id="SSF48452">
    <property type="entry name" value="TPR-like"/>
    <property type="match status" value="1"/>
</dbReference>
<evidence type="ECO:0000256" key="2">
    <source>
        <dbReference type="SAM" id="Phobius"/>
    </source>
</evidence>
<dbReference type="PANTHER" id="PTHR22550:SF14">
    <property type="entry name" value="VWFA DOMAIN-CONTAINING PROTEIN"/>
    <property type="match status" value="1"/>
</dbReference>
<dbReference type="PANTHER" id="PTHR22550">
    <property type="entry name" value="SPORE GERMINATION PROTEIN"/>
    <property type="match status" value="1"/>
</dbReference>
<organism evidence="4">
    <name type="scientific">marine metagenome</name>
    <dbReference type="NCBI Taxonomy" id="408172"/>
    <lineage>
        <taxon>unclassified sequences</taxon>
        <taxon>metagenomes</taxon>
        <taxon>ecological metagenomes</taxon>
    </lineage>
</organism>
<reference evidence="4" key="1">
    <citation type="submission" date="2018-05" db="EMBL/GenBank/DDBJ databases">
        <authorList>
            <person name="Lanie J.A."/>
            <person name="Ng W.-L."/>
            <person name="Kazmierczak K.M."/>
            <person name="Andrzejewski T.M."/>
            <person name="Davidsen T.M."/>
            <person name="Wayne K.J."/>
            <person name="Tettelin H."/>
            <person name="Glass J.I."/>
            <person name="Rusch D."/>
            <person name="Podicherti R."/>
            <person name="Tsui H.-C.T."/>
            <person name="Winkler M.E."/>
        </authorList>
    </citation>
    <scope>NUCLEOTIDE SEQUENCE</scope>
</reference>
<dbReference type="Pfam" id="PF13519">
    <property type="entry name" value="VWA_2"/>
    <property type="match status" value="1"/>
</dbReference>
<feature type="region of interest" description="Disordered" evidence="1">
    <location>
        <begin position="455"/>
        <end position="567"/>
    </location>
</feature>
<dbReference type="InterPro" id="IPR019734">
    <property type="entry name" value="TPR_rpt"/>
</dbReference>
<accession>A0A381Q019</accession>
<dbReference type="InterPro" id="IPR050768">
    <property type="entry name" value="UPF0353/GerABKA_families"/>
</dbReference>
<dbReference type="InterPro" id="IPR036465">
    <property type="entry name" value="vWFA_dom_sf"/>
</dbReference>
<feature type="compositionally biased region" description="Polar residues" evidence="1">
    <location>
        <begin position="480"/>
        <end position="509"/>
    </location>
</feature>
<evidence type="ECO:0000259" key="3">
    <source>
        <dbReference type="Pfam" id="PF13519"/>
    </source>
</evidence>
<evidence type="ECO:0000256" key="1">
    <source>
        <dbReference type="SAM" id="MobiDB-lite"/>
    </source>
</evidence>
<keyword evidence="2" id="KW-1133">Transmembrane helix</keyword>
<dbReference type="SUPFAM" id="SSF53300">
    <property type="entry name" value="vWA-like"/>
    <property type="match status" value="1"/>
</dbReference>
<protein>
    <recommendedName>
        <fullName evidence="3">VWFA domain-containing protein</fullName>
    </recommendedName>
</protein>
<gene>
    <name evidence="4" type="ORF">METZ01_LOCUS25078</name>
</gene>
<keyword evidence="2" id="KW-0812">Transmembrane</keyword>